<sequence>MSGSMSARRRGSTVTDGGVEETRSRGWSLRGRKETQMEQIKPITEKDTSSRLSERRMYLLQLVKLLQLLLGHEIDRIVTWHNPQSTIKLAVPEQDLYSPAGAFEWNTQKWRRFISLAWSVSPRLAFQLGVRFPYRKVRSTLELFAKDHVELVADDPAALPYLVARQNVKDNIPELKHLLHWAPCEPPLALALLHSTYSVNPYITQYAVRVLNSFSADTIIFYLPQLVQTVRYDVSGVVQEYLIKASQRSPLLAHQIIWNTTTIEESVEGKVPLAGHASGETFYHKSVALREGVRASMSGKAITLYADEFDFFNAITTISELLLPFAPNERRARLKEELRKIPIKGCLYLPTSPKTTVLAINYERASPMQSAAKVPIMVSFLVTDEAAIQDVAEDVGEREKGEKKTPANAIEASADDSVGGEDGGDHTELSEDEDESDWPLQSSARVGGGTLSPRGGTKKREGGEGDQDGNDGGNESEEDDGGVGKAGLKDPHPANTHWQSCIFKAGDDIRQDVLALQVIELCKRIFQSVGLDLYLFPYRVIATAPGSGIIEVVPNAESRDRLGKKVEGKSLFEYFVQKHGPPDSVGFQRARRNFMSSMAAYSVISFVLQVKDRHNGNLLVDDEGHIVHIDFGFLFDISPGGNLRFERSHFKLSTEMIELMGGRPDSTQFKWFMSQTVRGFLALREHSEAIITLVTLMMDTDFPCFTEQTIANLRERLCCDKSEKDAATFMTYKVIDSCQAVAKFTTFLYDVFQNFSNGIDY</sequence>
<dbReference type="GO" id="GO:0046854">
    <property type="term" value="P:phosphatidylinositol phosphate biosynthetic process"/>
    <property type="evidence" value="ECO:0007669"/>
    <property type="project" value="InterPro"/>
</dbReference>
<gene>
    <name evidence="8" type="ORF">NAES01612_LOCUS23887</name>
</gene>
<evidence type="ECO:0000256" key="2">
    <source>
        <dbReference type="ARBA" id="ARBA00012169"/>
    </source>
</evidence>
<dbReference type="SMART" id="SM00145">
    <property type="entry name" value="PI3Ka"/>
    <property type="match status" value="1"/>
</dbReference>
<name>A0A7S4PHE7_9EUKA</name>
<dbReference type="PROSITE" id="PS00916">
    <property type="entry name" value="PI3_4_KINASE_2"/>
    <property type="match status" value="1"/>
</dbReference>
<dbReference type="EC" id="2.7.1.67" evidence="2"/>
<reference evidence="8" key="1">
    <citation type="submission" date="2021-01" db="EMBL/GenBank/DDBJ databases">
        <authorList>
            <person name="Corre E."/>
            <person name="Pelletier E."/>
            <person name="Niang G."/>
            <person name="Scheremetjew M."/>
            <person name="Finn R."/>
            <person name="Kale V."/>
            <person name="Holt S."/>
            <person name="Cochrane G."/>
            <person name="Meng A."/>
            <person name="Brown T."/>
            <person name="Cohen L."/>
        </authorList>
    </citation>
    <scope>NUCLEOTIDE SEQUENCE</scope>
    <source>
        <strain evidence="8">SoJaBio B1-5/56/2</strain>
    </source>
</reference>
<dbReference type="PROSITE" id="PS50290">
    <property type="entry name" value="PI3_4_KINASE_3"/>
    <property type="match status" value="1"/>
</dbReference>
<evidence type="ECO:0000256" key="3">
    <source>
        <dbReference type="ARBA" id="ARBA00022679"/>
    </source>
</evidence>
<feature type="compositionally biased region" description="Acidic residues" evidence="5">
    <location>
        <begin position="464"/>
        <end position="481"/>
    </location>
</feature>
<feature type="domain" description="PIK helical" evidence="7">
    <location>
        <begin position="111"/>
        <end position="285"/>
    </location>
</feature>
<dbReference type="GO" id="GO:0004430">
    <property type="term" value="F:1-phosphatidylinositol 4-kinase activity"/>
    <property type="evidence" value="ECO:0007669"/>
    <property type="project" value="UniProtKB-EC"/>
</dbReference>
<dbReference type="SUPFAM" id="SSF48371">
    <property type="entry name" value="ARM repeat"/>
    <property type="match status" value="1"/>
</dbReference>
<accession>A0A7S4PHE7</accession>
<feature type="compositionally biased region" description="Basic and acidic residues" evidence="5">
    <location>
        <begin position="395"/>
        <end position="405"/>
    </location>
</feature>
<dbReference type="InterPro" id="IPR018936">
    <property type="entry name" value="PI3/4_kinase_CS"/>
</dbReference>
<dbReference type="EMBL" id="HBKR01036552">
    <property type="protein sequence ID" value="CAE2335267.1"/>
    <property type="molecule type" value="Transcribed_RNA"/>
</dbReference>
<feature type="region of interest" description="Disordered" evidence="5">
    <location>
        <begin position="1"/>
        <end position="46"/>
    </location>
</feature>
<dbReference type="FunFam" id="1.10.1070.11:FF:000012">
    <property type="entry name" value="Phosphatidylinositol 4-kinase alpha 1"/>
    <property type="match status" value="1"/>
</dbReference>
<evidence type="ECO:0000256" key="1">
    <source>
        <dbReference type="ARBA" id="ARBA00006209"/>
    </source>
</evidence>
<dbReference type="InterPro" id="IPR011009">
    <property type="entry name" value="Kinase-like_dom_sf"/>
</dbReference>
<dbReference type="Pfam" id="PF00454">
    <property type="entry name" value="PI3_PI4_kinase"/>
    <property type="match status" value="1"/>
</dbReference>
<evidence type="ECO:0000256" key="4">
    <source>
        <dbReference type="ARBA" id="ARBA00022777"/>
    </source>
</evidence>
<dbReference type="PANTHER" id="PTHR10048:SF15">
    <property type="entry name" value="PHOSPHATIDYLINOSITOL 4-KINASE ALPHA"/>
    <property type="match status" value="1"/>
</dbReference>
<evidence type="ECO:0000313" key="8">
    <source>
        <dbReference type="EMBL" id="CAE2335267.1"/>
    </source>
</evidence>
<dbReference type="InterPro" id="IPR000403">
    <property type="entry name" value="PI3/4_kinase_cat_dom"/>
</dbReference>
<proteinExistence type="inferred from homology"/>
<evidence type="ECO:0000259" key="7">
    <source>
        <dbReference type="PROSITE" id="PS51545"/>
    </source>
</evidence>
<dbReference type="InterPro" id="IPR036940">
    <property type="entry name" value="PI3/4_kinase_cat_sf"/>
</dbReference>
<feature type="region of interest" description="Disordered" evidence="5">
    <location>
        <begin position="394"/>
        <end position="491"/>
    </location>
</feature>
<dbReference type="GO" id="GO:0005886">
    <property type="term" value="C:plasma membrane"/>
    <property type="evidence" value="ECO:0007669"/>
    <property type="project" value="TreeGrafter"/>
</dbReference>
<dbReference type="AlphaFoldDB" id="A0A7S4PHE7"/>
<dbReference type="Gene3D" id="1.25.40.70">
    <property type="entry name" value="Phosphatidylinositol 3-kinase, accessory domain (PIK)"/>
    <property type="match status" value="1"/>
</dbReference>
<dbReference type="GO" id="GO:0005737">
    <property type="term" value="C:cytoplasm"/>
    <property type="evidence" value="ECO:0007669"/>
    <property type="project" value="TreeGrafter"/>
</dbReference>
<dbReference type="InterPro" id="IPR042236">
    <property type="entry name" value="PI3K_accessory_sf"/>
</dbReference>
<dbReference type="Gene3D" id="3.30.1010.10">
    <property type="entry name" value="Phosphatidylinositol 3-kinase Catalytic Subunit, Chain A, domain 4"/>
    <property type="match status" value="1"/>
</dbReference>
<dbReference type="PROSITE" id="PS00915">
    <property type="entry name" value="PI3_4_KINASE_1"/>
    <property type="match status" value="1"/>
</dbReference>
<feature type="domain" description="PI3K/PI4K catalytic" evidence="6">
    <location>
        <begin position="472"/>
        <end position="742"/>
    </location>
</feature>
<keyword evidence="3" id="KW-0808">Transferase</keyword>
<evidence type="ECO:0000256" key="5">
    <source>
        <dbReference type="SAM" id="MobiDB-lite"/>
    </source>
</evidence>
<protein>
    <recommendedName>
        <fullName evidence="2">1-phosphatidylinositol 4-kinase</fullName>
        <ecNumber evidence="2">2.7.1.67</ecNumber>
    </recommendedName>
</protein>
<dbReference type="SMART" id="SM00146">
    <property type="entry name" value="PI3Kc"/>
    <property type="match status" value="1"/>
</dbReference>
<dbReference type="GO" id="GO:0048015">
    <property type="term" value="P:phosphatidylinositol-mediated signaling"/>
    <property type="evidence" value="ECO:0007669"/>
    <property type="project" value="TreeGrafter"/>
</dbReference>
<dbReference type="InterPro" id="IPR001263">
    <property type="entry name" value="PI3K_accessory_dom"/>
</dbReference>
<comment type="similarity">
    <text evidence="1">Belongs to the PI3/PI4-kinase family. Type III PI4K subfamily.</text>
</comment>
<dbReference type="CDD" id="cd05167">
    <property type="entry name" value="PI4Kc_III_alpha"/>
    <property type="match status" value="1"/>
</dbReference>
<keyword evidence="4" id="KW-0418">Kinase</keyword>
<dbReference type="InterPro" id="IPR015433">
    <property type="entry name" value="PI3/4_kinase"/>
</dbReference>
<dbReference type="SUPFAM" id="SSF56112">
    <property type="entry name" value="Protein kinase-like (PK-like)"/>
    <property type="match status" value="1"/>
</dbReference>
<dbReference type="Pfam" id="PF00613">
    <property type="entry name" value="PI3Ka"/>
    <property type="match status" value="1"/>
</dbReference>
<dbReference type="InterPro" id="IPR016024">
    <property type="entry name" value="ARM-type_fold"/>
</dbReference>
<dbReference type="Gene3D" id="1.10.1070.11">
    <property type="entry name" value="Phosphatidylinositol 3-/4-kinase, catalytic domain"/>
    <property type="match status" value="1"/>
</dbReference>
<dbReference type="PROSITE" id="PS51545">
    <property type="entry name" value="PIK_HELICAL"/>
    <property type="match status" value="1"/>
</dbReference>
<organism evidence="8">
    <name type="scientific">Paramoeba aestuarina</name>
    <dbReference type="NCBI Taxonomy" id="180227"/>
    <lineage>
        <taxon>Eukaryota</taxon>
        <taxon>Amoebozoa</taxon>
        <taxon>Discosea</taxon>
        <taxon>Flabellinia</taxon>
        <taxon>Dactylopodida</taxon>
        <taxon>Paramoebidae</taxon>
        <taxon>Paramoeba</taxon>
    </lineage>
</organism>
<dbReference type="PANTHER" id="PTHR10048">
    <property type="entry name" value="PHOSPHATIDYLINOSITOL KINASE"/>
    <property type="match status" value="1"/>
</dbReference>
<evidence type="ECO:0000259" key="6">
    <source>
        <dbReference type="PROSITE" id="PS50290"/>
    </source>
</evidence>